<dbReference type="PANTHER" id="PTHR39430">
    <property type="entry name" value="MEMBRANE-ASSOCIATED PROTEASE-RELATED"/>
    <property type="match status" value="1"/>
</dbReference>
<sequence length="317" mass="32662">MLPDTGPGRARVALFVVLYLATVTAATFAGEELAMGLWPRLAGLMGVEPWPGTTMPEGMGGLVGGNPGLFVLRGLVTLGLVLAVTALFQWGLWRGRRRLAHLGLAGHRAGWELGKGFLIGAAAMLLVYLLLLAAGWATRLQPAAPSRAASGGTLLGLTLGLTFLAAQEELVARGFLLQSLAHAWGFPAATGVQAAAFALLHLANPHAGLASTAGIFAAGLFLAAGYARTGRLWLPTGAHTAWNLTEGVVLGFPLSGLATPSLLQARLTGPAAATGGAFGPEAGWIASAVLVVFTFWLGWEAWLGRDPTRPRGPGGDL</sequence>
<keyword evidence="4" id="KW-1185">Reference proteome</keyword>
<feature type="transmembrane region" description="Helical" evidence="1">
    <location>
        <begin position="70"/>
        <end position="92"/>
    </location>
</feature>
<dbReference type="PANTHER" id="PTHR39430:SF1">
    <property type="entry name" value="PROTEASE"/>
    <property type="match status" value="1"/>
</dbReference>
<reference evidence="4" key="1">
    <citation type="submission" date="2015-07" db="EMBL/GenBank/DDBJ databases">
        <title>Complete genome sequence and phylogenetic analysis of Limnochorda pilosa.</title>
        <authorList>
            <person name="Watanabe M."/>
            <person name="Kojima H."/>
            <person name="Fukui M."/>
        </authorList>
    </citation>
    <scope>NUCLEOTIDE SEQUENCE [LARGE SCALE GENOMIC DNA]</scope>
    <source>
        <strain evidence="4">HC45</strain>
    </source>
</reference>
<protein>
    <recommendedName>
        <fullName evidence="2">CAAX prenyl protease 2/Lysostaphin resistance protein A-like domain-containing protein</fullName>
    </recommendedName>
</protein>
<feature type="transmembrane region" description="Helical" evidence="1">
    <location>
        <begin position="179"/>
        <end position="203"/>
    </location>
</feature>
<keyword evidence="1" id="KW-1133">Transmembrane helix</keyword>
<feature type="transmembrane region" description="Helical" evidence="1">
    <location>
        <begin position="12"/>
        <end position="30"/>
    </location>
</feature>
<gene>
    <name evidence="3" type="ORF">LIP_1927</name>
</gene>
<name>A0A0K2SKX9_LIMPI</name>
<keyword evidence="1" id="KW-0472">Membrane</keyword>
<feature type="transmembrane region" description="Helical" evidence="1">
    <location>
        <begin position="113"/>
        <end position="136"/>
    </location>
</feature>
<feature type="transmembrane region" description="Helical" evidence="1">
    <location>
        <begin position="209"/>
        <end position="229"/>
    </location>
</feature>
<dbReference type="STRING" id="1555112.LIP_1927"/>
<dbReference type="Proteomes" id="UP000065807">
    <property type="component" value="Chromosome"/>
</dbReference>
<feature type="domain" description="CAAX prenyl protease 2/Lysostaphin resistance protein A-like" evidence="2">
    <location>
        <begin position="154"/>
        <end position="244"/>
    </location>
</feature>
<proteinExistence type="predicted"/>
<accession>A0A0K2SKX9</accession>
<dbReference type="GO" id="GO:0004175">
    <property type="term" value="F:endopeptidase activity"/>
    <property type="evidence" value="ECO:0007669"/>
    <property type="project" value="UniProtKB-ARBA"/>
</dbReference>
<evidence type="ECO:0000256" key="1">
    <source>
        <dbReference type="SAM" id="Phobius"/>
    </source>
</evidence>
<feature type="transmembrane region" description="Helical" evidence="1">
    <location>
        <begin position="241"/>
        <end position="263"/>
    </location>
</feature>
<dbReference type="OrthoDB" id="324900at2"/>
<keyword evidence="1" id="KW-0812">Transmembrane</keyword>
<dbReference type="Pfam" id="PF02517">
    <property type="entry name" value="Rce1-like"/>
    <property type="match status" value="1"/>
</dbReference>
<evidence type="ECO:0000313" key="4">
    <source>
        <dbReference type="Proteomes" id="UP000065807"/>
    </source>
</evidence>
<evidence type="ECO:0000259" key="2">
    <source>
        <dbReference type="Pfam" id="PF02517"/>
    </source>
</evidence>
<dbReference type="RefSeq" id="WP_068137091.1">
    <property type="nucleotide sequence ID" value="NZ_AP014924.1"/>
</dbReference>
<feature type="transmembrane region" description="Helical" evidence="1">
    <location>
        <begin position="283"/>
        <end position="303"/>
    </location>
</feature>
<organism evidence="3 4">
    <name type="scientific">Limnochorda pilosa</name>
    <dbReference type="NCBI Taxonomy" id="1555112"/>
    <lineage>
        <taxon>Bacteria</taxon>
        <taxon>Bacillati</taxon>
        <taxon>Bacillota</taxon>
        <taxon>Limnochordia</taxon>
        <taxon>Limnochordales</taxon>
        <taxon>Limnochordaceae</taxon>
        <taxon>Limnochorda</taxon>
    </lineage>
</organism>
<feature type="transmembrane region" description="Helical" evidence="1">
    <location>
        <begin position="148"/>
        <end position="167"/>
    </location>
</feature>
<dbReference type="EMBL" id="AP014924">
    <property type="protein sequence ID" value="BAS27768.1"/>
    <property type="molecule type" value="Genomic_DNA"/>
</dbReference>
<dbReference type="AlphaFoldDB" id="A0A0K2SKX9"/>
<dbReference type="GO" id="GO:0080120">
    <property type="term" value="P:CAAX-box protein maturation"/>
    <property type="evidence" value="ECO:0007669"/>
    <property type="project" value="UniProtKB-ARBA"/>
</dbReference>
<evidence type="ECO:0000313" key="3">
    <source>
        <dbReference type="EMBL" id="BAS27768.1"/>
    </source>
</evidence>
<dbReference type="InterPro" id="IPR003675">
    <property type="entry name" value="Rce1/LyrA-like_dom"/>
</dbReference>
<reference evidence="4" key="2">
    <citation type="journal article" date="2016" name="Int. J. Syst. Evol. Microbiol.">
        <title>Complete genome sequence and cell structure of Limnochorda pilosa, a Gram-negative spore-former within the phylum Firmicutes.</title>
        <authorList>
            <person name="Watanabe M."/>
            <person name="Kojima H."/>
            <person name="Fukui M."/>
        </authorList>
    </citation>
    <scope>NUCLEOTIDE SEQUENCE [LARGE SCALE GENOMIC DNA]</scope>
    <source>
        <strain evidence="4">HC45</strain>
    </source>
</reference>
<dbReference type="KEGG" id="lpil:LIP_1927"/>